<reference evidence="10" key="1">
    <citation type="submission" date="2025-08" db="UniProtKB">
        <authorList>
            <consortium name="RefSeq"/>
        </authorList>
    </citation>
    <scope>IDENTIFICATION</scope>
    <source>
        <tissue evidence="10">Blood</tissue>
    </source>
</reference>
<evidence type="ECO:0000256" key="4">
    <source>
        <dbReference type="ARBA" id="ARBA00023242"/>
    </source>
</evidence>
<evidence type="ECO:0000256" key="6">
    <source>
        <dbReference type="PROSITE-ProRule" id="PRU00176"/>
    </source>
</evidence>
<dbReference type="InterPro" id="IPR012677">
    <property type="entry name" value="Nucleotide-bd_a/b_plait_sf"/>
</dbReference>
<protein>
    <recommendedName>
        <fullName evidence="2">U1 small nuclear ribonucleoprotein 70 kDa</fullName>
    </recommendedName>
</protein>
<name>A0A6P3IAX6_BISBB</name>
<feature type="domain" description="RRM" evidence="8">
    <location>
        <begin position="103"/>
        <end position="181"/>
    </location>
</feature>
<dbReference type="PROSITE" id="PS50102">
    <property type="entry name" value="RRM"/>
    <property type="match status" value="1"/>
</dbReference>
<proteinExistence type="predicted"/>
<dbReference type="InterPro" id="IPR022023">
    <property type="entry name" value="U1snRNP70_N"/>
</dbReference>
<dbReference type="Pfam" id="PF12220">
    <property type="entry name" value="U1snRNP70_N"/>
    <property type="match status" value="1"/>
</dbReference>
<dbReference type="Proteomes" id="UP000515208">
    <property type="component" value="Unplaced"/>
</dbReference>
<dbReference type="GO" id="GO:0003729">
    <property type="term" value="F:mRNA binding"/>
    <property type="evidence" value="ECO:0007669"/>
    <property type="project" value="TreeGrafter"/>
</dbReference>
<organism evidence="9 10">
    <name type="scientific">Bison bison bison</name>
    <name type="common">North American plains bison</name>
    <dbReference type="NCBI Taxonomy" id="43346"/>
    <lineage>
        <taxon>Eukaryota</taxon>
        <taxon>Metazoa</taxon>
        <taxon>Chordata</taxon>
        <taxon>Craniata</taxon>
        <taxon>Vertebrata</taxon>
        <taxon>Euteleostomi</taxon>
        <taxon>Mammalia</taxon>
        <taxon>Eutheria</taxon>
        <taxon>Laurasiatheria</taxon>
        <taxon>Artiodactyla</taxon>
        <taxon>Ruminantia</taxon>
        <taxon>Pecora</taxon>
        <taxon>Bovidae</taxon>
        <taxon>Bovinae</taxon>
        <taxon>Bison</taxon>
    </lineage>
</organism>
<keyword evidence="3 6" id="KW-0694">RNA-binding</keyword>
<keyword evidence="5 10" id="KW-0687">Ribonucleoprotein</keyword>
<dbReference type="Gene3D" id="3.30.70.330">
    <property type="match status" value="1"/>
</dbReference>
<feature type="region of interest" description="Disordered" evidence="7">
    <location>
        <begin position="48"/>
        <end position="79"/>
    </location>
</feature>
<dbReference type="OrthoDB" id="4207594at2759"/>
<comment type="subcellular location">
    <subcellularLocation>
        <location evidence="1">Nucleus</location>
    </subcellularLocation>
</comment>
<dbReference type="GO" id="GO:0000398">
    <property type="term" value="P:mRNA splicing, via spliceosome"/>
    <property type="evidence" value="ECO:0007669"/>
    <property type="project" value="TreeGrafter"/>
</dbReference>
<accession>A0A6P3IAX6</accession>
<feature type="compositionally biased region" description="Basic and acidic residues" evidence="7">
    <location>
        <begin position="60"/>
        <end position="79"/>
    </location>
</feature>
<dbReference type="GO" id="GO:0030619">
    <property type="term" value="F:U1 snRNA binding"/>
    <property type="evidence" value="ECO:0007669"/>
    <property type="project" value="InterPro"/>
</dbReference>
<dbReference type="InterPro" id="IPR034143">
    <property type="entry name" value="snRNP70_RRM"/>
</dbReference>
<feature type="region of interest" description="Disordered" evidence="7">
    <location>
        <begin position="298"/>
        <end position="344"/>
    </location>
</feature>
<dbReference type="GeneID" id="104995724"/>
<dbReference type="GO" id="GO:0005685">
    <property type="term" value="C:U1 snRNP"/>
    <property type="evidence" value="ECO:0007669"/>
    <property type="project" value="TreeGrafter"/>
</dbReference>
<feature type="compositionally biased region" description="Gly residues" evidence="7">
    <location>
        <begin position="300"/>
        <end position="315"/>
    </location>
</feature>
<dbReference type="PANTHER" id="PTHR13952">
    <property type="entry name" value="U1 SMALL NUCLEAR RIBONUCLEOPROTEIN 70 KD"/>
    <property type="match status" value="1"/>
</dbReference>
<evidence type="ECO:0000259" key="8">
    <source>
        <dbReference type="PROSITE" id="PS50102"/>
    </source>
</evidence>
<dbReference type="GO" id="GO:0071004">
    <property type="term" value="C:U2-type prespliceosome"/>
    <property type="evidence" value="ECO:0007669"/>
    <property type="project" value="TreeGrafter"/>
</dbReference>
<dbReference type="InterPro" id="IPR000504">
    <property type="entry name" value="RRM_dom"/>
</dbReference>
<gene>
    <name evidence="10" type="primary">SNRNP70</name>
</gene>
<evidence type="ECO:0000256" key="3">
    <source>
        <dbReference type="ARBA" id="ARBA00022884"/>
    </source>
</evidence>
<dbReference type="PANTHER" id="PTHR13952:SF5">
    <property type="entry name" value="U1 SMALL NUCLEAR RIBONUCLEOPROTEIN 70 KDA"/>
    <property type="match status" value="1"/>
</dbReference>
<evidence type="ECO:0000256" key="7">
    <source>
        <dbReference type="SAM" id="MobiDB-lite"/>
    </source>
</evidence>
<dbReference type="KEGG" id="bbis:104995724"/>
<dbReference type="InterPro" id="IPR051183">
    <property type="entry name" value="U1_U11-U12_snRNP_70-35kDa"/>
</dbReference>
<keyword evidence="4" id="KW-0539">Nucleus</keyword>
<dbReference type="SUPFAM" id="SSF54928">
    <property type="entry name" value="RNA-binding domain, RBD"/>
    <property type="match status" value="1"/>
</dbReference>
<dbReference type="CDD" id="cd12236">
    <property type="entry name" value="RRM_snRNP70"/>
    <property type="match status" value="1"/>
</dbReference>
<dbReference type="GO" id="GO:0071011">
    <property type="term" value="C:precatalytic spliceosome"/>
    <property type="evidence" value="ECO:0007669"/>
    <property type="project" value="TreeGrafter"/>
</dbReference>
<evidence type="ECO:0000256" key="1">
    <source>
        <dbReference type="ARBA" id="ARBA00004123"/>
    </source>
</evidence>
<dbReference type="SMART" id="SM00360">
    <property type="entry name" value="RRM"/>
    <property type="match status" value="1"/>
</dbReference>
<evidence type="ECO:0000256" key="2">
    <source>
        <dbReference type="ARBA" id="ARBA00016996"/>
    </source>
</evidence>
<dbReference type="Pfam" id="PF00076">
    <property type="entry name" value="RRM_1"/>
    <property type="match status" value="1"/>
</dbReference>
<dbReference type="CTD" id="6625"/>
<dbReference type="RefSeq" id="XP_010848005.1">
    <property type="nucleotide sequence ID" value="XM_010849703.1"/>
</dbReference>
<sequence length="344" mass="39278">MTQFLPPNLLALFAPRDPIPYLPPLEKLPHEKHHNQPYCGIAPYIREFEDPRDAPPPTRAETREERMERKRREKIERRQQEVETELKMWDPHNDPNAQGDAFKTLFVARVNYDTTESKLRREFEVYGPIKRIHMVYSKRSGKPRGYAFIEYEHERDMHSAYKHADGKKIDGRRVLVDVERGRTVKGWRPRRLGERALLQLGSGSCRLPLPSLPASAAFCLLFSMLTFLLLLSSSVPRSPAFSWSVFVFYSGLPVRSESTDLEKPVWDQILTCALPGRWLSPLFCLIFLILENRGRDEARGGGGGGQDNGLEGLGNDGRDMYMESEGGDGYLAPENGYLMEAAPE</sequence>
<evidence type="ECO:0000313" key="9">
    <source>
        <dbReference type="Proteomes" id="UP000515208"/>
    </source>
</evidence>
<dbReference type="AlphaFoldDB" id="A0A6P3IAX6"/>
<evidence type="ECO:0000313" key="10">
    <source>
        <dbReference type="RefSeq" id="XP_010848005.1"/>
    </source>
</evidence>
<evidence type="ECO:0000256" key="5">
    <source>
        <dbReference type="ARBA" id="ARBA00023274"/>
    </source>
</evidence>
<keyword evidence="9" id="KW-1185">Reference proteome</keyword>
<dbReference type="InterPro" id="IPR035979">
    <property type="entry name" value="RBD_domain_sf"/>
</dbReference>
<dbReference type="FunFam" id="3.30.70.330:FF:000689">
    <property type="entry name" value="Small nuclear ribonucleoprotein U1 subunit 70"/>
    <property type="match status" value="1"/>
</dbReference>